<keyword evidence="5 6" id="KW-0472">Membrane</keyword>
<evidence type="ECO:0000256" key="3">
    <source>
        <dbReference type="ARBA" id="ARBA00022692"/>
    </source>
</evidence>
<dbReference type="GeneID" id="89971131"/>
<feature type="transmembrane region" description="Helical" evidence="6">
    <location>
        <begin position="299"/>
        <end position="320"/>
    </location>
</feature>
<dbReference type="InterPro" id="IPR000109">
    <property type="entry name" value="POT_fam"/>
</dbReference>
<comment type="subcellular location">
    <subcellularLocation>
        <location evidence="1">Membrane</location>
        <topology evidence="1">Multi-pass membrane protein</topology>
    </subcellularLocation>
</comment>
<feature type="transmembrane region" description="Helical" evidence="6">
    <location>
        <begin position="326"/>
        <end position="347"/>
    </location>
</feature>
<evidence type="ECO:0000313" key="8">
    <source>
        <dbReference type="Proteomes" id="UP001358417"/>
    </source>
</evidence>
<keyword evidence="4 6" id="KW-1133">Transmembrane helix</keyword>
<evidence type="ECO:0000256" key="2">
    <source>
        <dbReference type="ARBA" id="ARBA00005982"/>
    </source>
</evidence>
<comment type="similarity">
    <text evidence="2">Belongs to the major facilitator superfamily. Proton-dependent oligopeptide transporter (POT/PTR) (TC 2.A.17) family.</text>
</comment>
<dbReference type="PANTHER" id="PTHR11654">
    <property type="entry name" value="OLIGOPEPTIDE TRANSPORTER-RELATED"/>
    <property type="match status" value="1"/>
</dbReference>
<feature type="transmembrane region" description="Helical" evidence="6">
    <location>
        <begin position="212"/>
        <end position="232"/>
    </location>
</feature>
<dbReference type="SUPFAM" id="SSF103473">
    <property type="entry name" value="MFS general substrate transporter"/>
    <property type="match status" value="1"/>
</dbReference>
<evidence type="ECO:0000256" key="1">
    <source>
        <dbReference type="ARBA" id="ARBA00004141"/>
    </source>
</evidence>
<protein>
    <recommendedName>
        <fullName evidence="9">Major facilitator superfamily (MFS) profile domain-containing protein</fullName>
    </recommendedName>
</protein>
<dbReference type="GO" id="GO:0016020">
    <property type="term" value="C:membrane"/>
    <property type="evidence" value="ECO:0007669"/>
    <property type="project" value="UniProtKB-SubCell"/>
</dbReference>
<sequence length="359" mass="40666">MDHDEYVIVSRTQTLSRIQWLFYGLGNIGPFLAIGTTWAEKRIGFWLSFTVPCAITFFLPLILLVIYRRAIKVRPDGKQLSQAFRILWIVLKREKWRLFTYSDAWDAAKPSVLPARDRIILQEKSLTWDDGYVEKVKENWAACKMFFFFIIYCLAGGGIGVITSSQASSLSTDGVPNDLLWNLNPITTVVFMPILVYGLFPFLRSHGIRFGRVARMTVGFLLVSVSSLYGALLQWKIYRTSPCGYHATGCETGTGVSHISVWVQSPIFIINALSQLFAWTAAYEIAYIQSPEHMKSITLAALMFVGIFNNAVSAACAPAISDPYLIWVWAVPGVANLIQTAYFYWYYRHFDAQHSDLNT</sequence>
<dbReference type="AlphaFoldDB" id="A0AAV9NDS6"/>
<reference evidence="7 8" key="1">
    <citation type="submission" date="2023-08" db="EMBL/GenBank/DDBJ databases">
        <title>Black Yeasts Isolated from many extreme environments.</title>
        <authorList>
            <person name="Coleine C."/>
            <person name="Stajich J.E."/>
            <person name="Selbmann L."/>
        </authorList>
    </citation>
    <scope>NUCLEOTIDE SEQUENCE [LARGE SCALE GENOMIC DNA]</scope>
    <source>
        <strain evidence="7 8">CCFEE 5792</strain>
    </source>
</reference>
<feature type="transmembrane region" description="Helical" evidence="6">
    <location>
        <begin position="145"/>
        <end position="167"/>
    </location>
</feature>
<keyword evidence="3 6" id="KW-0812">Transmembrane</keyword>
<organism evidence="7 8">
    <name type="scientific">Exophiala bonariae</name>
    <dbReference type="NCBI Taxonomy" id="1690606"/>
    <lineage>
        <taxon>Eukaryota</taxon>
        <taxon>Fungi</taxon>
        <taxon>Dikarya</taxon>
        <taxon>Ascomycota</taxon>
        <taxon>Pezizomycotina</taxon>
        <taxon>Eurotiomycetes</taxon>
        <taxon>Chaetothyriomycetidae</taxon>
        <taxon>Chaetothyriales</taxon>
        <taxon>Herpotrichiellaceae</taxon>
        <taxon>Exophiala</taxon>
    </lineage>
</organism>
<evidence type="ECO:0008006" key="9">
    <source>
        <dbReference type="Google" id="ProtNLM"/>
    </source>
</evidence>
<proteinExistence type="inferred from homology"/>
<feature type="transmembrane region" description="Helical" evidence="6">
    <location>
        <begin position="179"/>
        <end position="200"/>
    </location>
</feature>
<feature type="transmembrane region" description="Helical" evidence="6">
    <location>
        <begin position="45"/>
        <end position="67"/>
    </location>
</feature>
<keyword evidence="8" id="KW-1185">Reference proteome</keyword>
<dbReference type="GO" id="GO:0022857">
    <property type="term" value="F:transmembrane transporter activity"/>
    <property type="evidence" value="ECO:0007669"/>
    <property type="project" value="InterPro"/>
</dbReference>
<feature type="transmembrane region" description="Helical" evidence="6">
    <location>
        <begin position="20"/>
        <end position="39"/>
    </location>
</feature>
<evidence type="ECO:0000313" key="7">
    <source>
        <dbReference type="EMBL" id="KAK5052128.1"/>
    </source>
</evidence>
<dbReference type="Gene3D" id="1.20.1250.20">
    <property type="entry name" value="MFS general substrate transporter like domains"/>
    <property type="match status" value="1"/>
</dbReference>
<dbReference type="Proteomes" id="UP001358417">
    <property type="component" value="Unassembled WGS sequence"/>
</dbReference>
<dbReference type="Pfam" id="PF00854">
    <property type="entry name" value="PTR2"/>
    <property type="match status" value="1"/>
</dbReference>
<accession>A0AAV9NDS6</accession>
<dbReference type="InterPro" id="IPR036259">
    <property type="entry name" value="MFS_trans_sf"/>
</dbReference>
<comment type="caution">
    <text evidence="7">The sequence shown here is derived from an EMBL/GenBank/DDBJ whole genome shotgun (WGS) entry which is preliminary data.</text>
</comment>
<gene>
    <name evidence="7" type="ORF">LTR84_002932</name>
</gene>
<evidence type="ECO:0000256" key="4">
    <source>
        <dbReference type="ARBA" id="ARBA00022989"/>
    </source>
</evidence>
<evidence type="ECO:0000256" key="6">
    <source>
        <dbReference type="SAM" id="Phobius"/>
    </source>
</evidence>
<name>A0AAV9NDS6_9EURO</name>
<evidence type="ECO:0000256" key="5">
    <source>
        <dbReference type="ARBA" id="ARBA00023136"/>
    </source>
</evidence>
<dbReference type="EMBL" id="JAVRRD010000014">
    <property type="protein sequence ID" value="KAK5052128.1"/>
    <property type="molecule type" value="Genomic_DNA"/>
</dbReference>
<dbReference type="RefSeq" id="XP_064706142.1">
    <property type="nucleotide sequence ID" value="XM_064846532.1"/>
</dbReference>
<feature type="transmembrane region" description="Helical" evidence="6">
    <location>
        <begin position="267"/>
        <end position="287"/>
    </location>
</feature>